<feature type="binding site" evidence="9">
    <location>
        <position position="265"/>
    </location>
    <ligand>
        <name>substrate</name>
    </ligand>
</feature>
<feature type="binding site" evidence="10">
    <location>
        <position position="86"/>
    </location>
    <ligand>
        <name>NAD(+)</name>
        <dbReference type="ChEBI" id="CHEBI:57540"/>
    </ligand>
</feature>
<feature type="binding site" evidence="9">
    <location>
        <position position="210"/>
    </location>
    <ligand>
        <name>substrate</name>
    </ligand>
</feature>
<dbReference type="PROSITE" id="PS51257">
    <property type="entry name" value="PROKAR_LIPOPROTEIN"/>
    <property type="match status" value="1"/>
</dbReference>
<dbReference type="Pfam" id="PF00984">
    <property type="entry name" value="UDPG_MGDP_dh"/>
    <property type="match status" value="1"/>
</dbReference>
<evidence type="ECO:0000259" key="11">
    <source>
        <dbReference type="SMART" id="SM00984"/>
    </source>
</evidence>
<dbReference type="InterPro" id="IPR028357">
    <property type="entry name" value="UDPglc_DH_bac"/>
</dbReference>
<accession>A0A1H0NC78</accession>
<comment type="pathway">
    <text evidence="1">Nucleotide-sugar biosynthesis; UDP-alpha-D-glucuronate biosynthesis; UDP-alpha-D-glucuronate from UDP-alpha-D-glucose: step 1/1.</text>
</comment>
<comment type="catalytic activity">
    <reaction evidence="6 7">
        <text>UDP-alpha-D-glucose + 2 NAD(+) + H2O = UDP-alpha-D-glucuronate + 2 NADH + 3 H(+)</text>
        <dbReference type="Rhea" id="RHEA:23596"/>
        <dbReference type="ChEBI" id="CHEBI:15377"/>
        <dbReference type="ChEBI" id="CHEBI:15378"/>
        <dbReference type="ChEBI" id="CHEBI:57540"/>
        <dbReference type="ChEBI" id="CHEBI:57945"/>
        <dbReference type="ChEBI" id="CHEBI:58052"/>
        <dbReference type="ChEBI" id="CHEBI:58885"/>
        <dbReference type="EC" id="1.1.1.22"/>
    </reaction>
</comment>
<dbReference type="GO" id="GO:0006065">
    <property type="term" value="P:UDP-glucuronate biosynthetic process"/>
    <property type="evidence" value="ECO:0007669"/>
    <property type="project" value="UniProtKB-UniPathway"/>
</dbReference>
<evidence type="ECO:0000256" key="6">
    <source>
        <dbReference type="ARBA" id="ARBA00047473"/>
    </source>
</evidence>
<dbReference type="InterPro" id="IPR014026">
    <property type="entry name" value="UDP-Glc/GDP-Man_DH_dimer"/>
</dbReference>
<dbReference type="InterPro" id="IPR017476">
    <property type="entry name" value="UDP-Glc/GDP-Man"/>
</dbReference>
<feature type="binding site" evidence="10">
    <location>
        <position position="124"/>
    </location>
    <ligand>
        <name>NAD(+)</name>
        <dbReference type="ChEBI" id="CHEBI:57540"/>
    </ligand>
</feature>
<feature type="binding site" evidence="10">
    <location>
        <position position="35"/>
    </location>
    <ligand>
        <name>NAD(+)</name>
        <dbReference type="ChEBI" id="CHEBI:57540"/>
    </ligand>
</feature>
<dbReference type="EMBL" id="FNIT01000019">
    <property type="protein sequence ID" value="SDO90261.1"/>
    <property type="molecule type" value="Genomic_DNA"/>
</dbReference>
<dbReference type="Pfam" id="PF03720">
    <property type="entry name" value="UDPG_MGDP_dh_C"/>
    <property type="match status" value="1"/>
</dbReference>
<keyword evidence="5 7" id="KW-0520">NAD</keyword>
<dbReference type="EC" id="1.1.1.22" evidence="3 7"/>
<dbReference type="SUPFAM" id="SSF48179">
    <property type="entry name" value="6-phosphogluconate dehydrogenase C-terminal domain-like"/>
    <property type="match status" value="1"/>
</dbReference>
<dbReference type="GO" id="GO:0000271">
    <property type="term" value="P:polysaccharide biosynthetic process"/>
    <property type="evidence" value="ECO:0007669"/>
    <property type="project" value="InterPro"/>
</dbReference>
<dbReference type="PIRSF" id="PIRSF000124">
    <property type="entry name" value="UDPglc_GDPman_dh"/>
    <property type="match status" value="1"/>
</dbReference>
<keyword evidence="4 7" id="KW-0560">Oxidoreductase</keyword>
<proteinExistence type="inferred from homology"/>
<dbReference type="InterPro" id="IPR014027">
    <property type="entry name" value="UDP-Glc/GDP-Man_DH_C"/>
</dbReference>
<evidence type="ECO:0000256" key="5">
    <source>
        <dbReference type="ARBA" id="ARBA00023027"/>
    </source>
</evidence>
<dbReference type="GO" id="GO:0051287">
    <property type="term" value="F:NAD binding"/>
    <property type="evidence" value="ECO:0007669"/>
    <property type="project" value="InterPro"/>
</dbReference>
<feature type="binding site" evidence="10">
    <location>
        <position position="331"/>
    </location>
    <ligand>
        <name>NAD(+)</name>
        <dbReference type="ChEBI" id="CHEBI:57540"/>
    </ligand>
</feature>
<feature type="binding site" evidence="10">
    <location>
        <position position="161"/>
    </location>
    <ligand>
        <name>NAD(+)</name>
        <dbReference type="ChEBI" id="CHEBI:57540"/>
    </ligand>
</feature>
<evidence type="ECO:0000256" key="4">
    <source>
        <dbReference type="ARBA" id="ARBA00023002"/>
    </source>
</evidence>
<gene>
    <name evidence="12" type="ORF">SAMN05192530_11914</name>
</gene>
<dbReference type="AlphaFoldDB" id="A0A1H0NC78"/>
<dbReference type="PANTHER" id="PTHR43750">
    <property type="entry name" value="UDP-GLUCOSE 6-DEHYDROGENASE TUAD"/>
    <property type="match status" value="1"/>
</dbReference>
<evidence type="ECO:0000256" key="3">
    <source>
        <dbReference type="ARBA" id="ARBA00012954"/>
    </source>
</evidence>
<feature type="binding site" evidence="9">
    <location>
        <begin position="158"/>
        <end position="161"/>
    </location>
    <ligand>
        <name>substrate</name>
    </ligand>
</feature>
<dbReference type="SUPFAM" id="SSF52413">
    <property type="entry name" value="UDP-glucose/GDP-mannose dehydrogenase C-terminal domain"/>
    <property type="match status" value="1"/>
</dbReference>
<evidence type="ECO:0000256" key="2">
    <source>
        <dbReference type="ARBA" id="ARBA00006601"/>
    </source>
</evidence>
<evidence type="ECO:0000256" key="9">
    <source>
        <dbReference type="PIRSR" id="PIRSR500134-2"/>
    </source>
</evidence>
<evidence type="ECO:0000256" key="10">
    <source>
        <dbReference type="PIRSR" id="PIRSR500134-3"/>
    </source>
</evidence>
<name>A0A1H0NC78_9HYPH</name>
<feature type="binding site" evidence="10">
    <location>
        <position position="30"/>
    </location>
    <ligand>
        <name>NAD(+)</name>
        <dbReference type="ChEBI" id="CHEBI:57540"/>
    </ligand>
</feature>
<feature type="binding site" evidence="9">
    <location>
        <begin position="257"/>
        <end position="261"/>
    </location>
    <ligand>
        <name>substrate</name>
    </ligand>
</feature>
<dbReference type="STRING" id="1166073.SAMN05192530_11914"/>
<dbReference type="SMART" id="SM00984">
    <property type="entry name" value="UDPG_MGDP_dh_C"/>
    <property type="match status" value="1"/>
</dbReference>
<keyword evidence="13" id="KW-1185">Reference proteome</keyword>
<feature type="binding site" evidence="9">
    <location>
        <position position="324"/>
    </location>
    <ligand>
        <name>substrate</name>
    </ligand>
</feature>
<dbReference type="Proteomes" id="UP000198793">
    <property type="component" value="Unassembled WGS sequence"/>
</dbReference>
<dbReference type="PIRSF" id="PIRSF500134">
    <property type="entry name" value="UDPglc_DH_bac"/>
    <property type="match status" value="1"/>
</dbReference>
<dbReference type="OrthoDB" id="9803238at2"/>
<feature type="domain" description="UDP-glucose/GDP-mannose dehydrogenase C-terminal" evidence="11">
    <location>
        <begin position="317"/>
        <end position="425"/>
    </location>
</feature>
<feature type="binding site" evidence="10">
    <location>
        <position position="271"/>
    </location>
    <ligand>
        <name>NAD(+)</name>
        <dbReference type="ChEBI" id="CHEBI:57540"/>
    </ligand>
</feature>
<evidence type="ECO:0000256" key="1">
    <source>
        <dbReference type="ARBA" id="ARBA00004701"/>
    </source>
</evidence>
<dbReference type="Gene3D" id="1.20.5.170">
    <property type="match status" value="1"/>
</dbReference>
<evidence type="ECO:0000313" key="13">
    <source>
        <dbReference type="Proteomes" id="UP000198793"/>
    </source>
</evidence>
<dbReference type="Gene3D" id="3.40.50.720">
    <property type="entry name" value="NAD(P)-binding Rossmann-like Domain"/>
    <property type="match status" value="2"/>
</dbReference>
<dbReference type="NCBIfam" id="TIGR03026">
    <property type="entry name" value="NDP-sugDHase"/>
    <property type="match status" value="1"/>
</dbReference>
<evidence type="ECO:0000256" key="7">
    <source>
        <dbReference type="PIRNR" id="PIRNR000124"/>
    </source>
</evidence>
<dbReference type="RefSeq" id="WP_090677223.1">
    <property type="nucleotide sequence ID" value="NZ_FNIT01000019.1"/>
</dbReference>
<dbReference type="GO" id="GO:0003979">
    <property type="term" value="F:UDP-glucose 6-dehydrogenase activity"/>
    <property type="evidence" value="ECO:0007669"/>
    <property type="project" value="UniProtKB-EC"/>
</dbReference>
<comment type="similarity">
    <text evidence="2 7">Belongs to the UDP-glucose/GDP-mannose dehydrogenase family.</text>
</comment>
<dbReference type="Pfam" id="PF03721">
    <property type="entry name" value="UDPG_MGDP_dh_N"/>
    <property type="match status" value="1"/>
</dbReference>
<organism evidence="12 13">
    <name type="scientific">Aureimonas jatrophae</name>
    <dbReference type="NCBI Taxonomy" id="1166073"/>
    <lineage>
        <taxon>Bacteria</taxon>
        <taxon>Pseudomonadati</taxon>
        <taxon>Pseudomonadota</taxon>
        <taxon>Alphaproteobacteria</taxon>
        <taxon>Hyphomicrobiales</taxon>
        <taxon>Aurantimonadaceae</taxon>
        <taxon>Aureimonas</taxon>
    </lineage>
</organism>
<dbReference type="PANTHER" id="PTHR43750:SF1">
    <property type="entry name" value="GDP-MANNOSE 6-DEHYDROGENASE"/>
    <property type="match status" value="1"/>
</dbReference>
<sequence length="437" mass="47637">MRIAVFGIGYVGAVAAACLARDGHDVVAVDVNQAKVDALLAKQSPIVEPQLDTLIASAVDEGRLRGTTSAKDAIDSCDMSFVCVGTPARANGSLDTSYVERVCEDIGRALAERSGFHSVVVRSTILPNTMDSIVIPRLEAASGRRAGEDFGIAYYPEFLREGSAIADYDKPGAIVFGRRDQTTLDRLLDLHKQFPVQPQVLSLKAAEAIKYTNNAWHALKISFANEIGLICKSLDVDSHEVMNVLVSDTKLNISPAYLKPGYAFGGSCLPKDVKALRYRAGRQDVDTPILDGILEANENQIRKAFRMATASGHRRIGLIGLSFKPETDDLRYSPFVELAERLIGRGYKVRIFDPIVQPARLTGSNKAYLSEQLPHINDILMDDVHALVDESDVVVIGNRKEAEPVVAKLTERGVEVIDLVRVSADRVSDGAYQGLCW</sequence>
<dbReference type="InterPro" id="IPR008927">
    <property type="entry name" value="6-PGluconate_DH-like_C_sf"/>
</dbReference>
<dbReference type="UniPathway" id="UPA00038">
    <property type="reaction ID" value="UER00491"/>
</dbReference>
<feature type="active site" description="Nucleophile" evidence="8">
    <location>
        <position position="268"/>
    </location>
</feature>
<dbReference type="InterPro" id="IPR001732">
    <property type="entry name" value="UDP-Glc/GDP-Man_DH_N"/>
</dbReference>
<reference evidence="12 13" key="1">
    <citation type="submission" date="2016-10" db="EMBL/GenBank/DDBJ databases">
        <authorList>
            <person name="de Groot N.N."/>
        </authorList>
    </citation>
    <scope>NUCLEOTIDE SEQUENCE [LARGE SCALE GENOMIC DNA]</scope>
    <source>
        <strain evidence="13">L7-484,KACC 16230,DSM 25025</strain>
    </source>
</reference>
<dbReference type="InterPro" id="IPR036220">
    <property type="entry name" value="UDP-Glc/GDP-Man_DH_C_sf"/>
</dbReference>
<dbReference type="SUPFAM" id="SSF51735">
    <property type="entry name" value="NAD(P)-binding Rossmann-fold domains"/>
    <property type="match status" value="1"/>
</dbReference>
<protein>
    <recommendedName>
        <fullName evidence="3 7">UDP-glucose 6-dehydrogenase</fullName>
        <ecNumber evidence="3 7">1.1.1.22</ecNumber>
    </recommendedName>
</protein>
<evidence type="ECO:0000256" key="8">
    <source>
        <dbReference type="PIRSR" id="PIRSR500134-1"/>
    </source>
</evidence>
<evidence type="ECO:0000313" key="12">
    <source>
        <dbReference type="EMBL" id="SDO90261.1"/>
    </source>
</evidence>
<dbReference type="InterPro" id="IPR036291">
    <property type="entry name" value="NAD(P)-bd_dom_sf"/>
</dbReference>